<gene>
    <name evidence="1" type="ORF">DPMN_148373</name>
</gene>
<dbReference type="Proteomes" id="UP000828390">
    <property type="component" value="Unassembled WGS sequence"/>
</dbReference>
<comment type="caution">
    <text evidence="1">The sequence shown here is derived from an EMBL/GenBank/DDBJ whole genome shotgun (WGS) entry which is preliminary data.</text>
</comment>
<protein>
    <submittedName>
        <fullName evidence="1">Uncharacterized protein</fullName>
    </submittedName>
</protein>
<accession>A0A9D4FDW2</accession>
<evidence type="ECO:0000313" key="1">
    <source>
        <dbReference type="EMBL" id="KAH3794835.1"/>
    </source>
</evidence>
<keyword evidence="2" id="KW-1185">Reference proteome</keyword>
<organism evidence="1 2">
    <name type="scientific">Dreissena polymorpha</name>
    <name type="common">Zebra mussel</name>
    <name type="synonym">Mytilus polymorpha</name>
    <dbReference type="NCBI Taxonomy" id="45954"/>
    <lineage>
        <taxon>Eukaryota</taxon>
        <taxon>Metazoa</taxon>
        <taxon>Spiralia</taxon>
        <taxon>Lophotrochozoa</taxon>
        <taxon>Mollusca</taxon>
        <taxon>Bivalvia</taxon>
        <taxon>Autobranchia</taxon>
        <taxon>Heteroconchia</taxon>
        <taxon>Euheterodonta</taxon>
        <taxon>Imparidentia</taxon>
        <taxon>Neoheterodontei</taxon>
        <taxon>Myida</taxon>
        <taxon>Dreissenoidea</taxon>
        <taxon>Dreissenidae</taxon>
        <taxon>Dreissena</taxon>
    </lineage>
</organism>
<reference evidence="1" key="2">
    <citation type="submission" date="2020-11" db="EMBL/GenBank/DDBJ databases">
        <authorList>
            <person name="McCartney M.A."/>
            <person name="Auch B."/>
            <person name="Kono T."/>
            <person name="Mallez S."/>
            <person name="Becker A."/>
            <person name="Gohl D.M."/>
            <person name="Silverstein K.A.T."/>
            <person name="Koren S."/>
            <person name="Bechman K.B."/>
            <person name="Herman A."/>
            <person name="Abrahante J.E."/>
            <person name="Garbe J."/>
        </authorList>
    </citation>
    <scope>NUCLEOTIDE SEQUENCE</scope>
    <source>
        <strain evidence="1">Duluth1</strain>
        <tissue evidence="1">Whole animal</tissue>
    </source>
</reference>
<dbReference type="AlphaFoldDB" id="A0A9D4FDW2"/>
<reference evidence="1" key="1">
    <citation type="journal article" date="2019" name="bioRxiv">
        <title>The Genome of the Zebra Mussel, Dreissena polymorpha: A Resource for Invasive Species Research.</title>
        <authorList>
            <person name="McCartney M.A."/>
            <person name="Auch B."/>
            <person name="Kono T."/>
            <person name="Mallez S."/>
            <person name="Zhang Y."/>
            <person name="Obille A."/>
            <person name="Becker A."/>
            <person name="Abrahante J.E."/>
            <person name="Garbe J."/>
            <person name="Badalamenti J.P."/>
            <person name="Herman A."/>
            <person name="Mangelson H."/>
            <person name="Liachko I."/>
            <person name="Sullivan S."/>
            <person name="Sone E.D."/>
            <person name="Koren S."/>
            <person name="Silverstein K.A.T."/>
            <person name="Beckman K.B."/>
            <person name="Gohl D.M."/>
        </authorList>
    </citation>
    <scope>NUCLEOTIDE SEQUENCE</scope>
    <source>
        <strain evidence="1">Duluth1</strain>
        <tissue evidence="1">Whole animal</tissue>
    </source>
</reference>
<sequence>MQYAVCSHGTLAYFPHRYPFMHLGGEEQLWDKFLAQGNFSGQGGIRTRDLSIPEPASCH</sequence>
<name>A0A9D4FDW2_DREPO</name>
<dbReference type="EMBL" id="JAIWYP010000007">
    <property type="protein sequence ID" value="KAH3794835.1"/>
    <property type="molecule type" value="Genomic_DNA"/>
</dbReference>
<proteinExistence type="predicted"/>
<evidence type="ECO:0000313" key="2">
    <source>
        <dbReference type="Proteomes" id="UP000828390"/>
    </source>
</evidence>